<dbReference type="EMBL" id="ML769391">
    <property type="protein sequence ID" value="KAE9408351.1"/>
    <property type="molecule type" value="Genomic_DNA"/>
</dbReference>
<feature type="non-terminal residue" evidence="1">
    <location>
        <position position="1"/>
    </location>
</feature>
<dbReference type="OrthoDB" id="1681765at2759"/>
<evidence type="ECO:0008006" key="3">
    <source>
        <dbReference type="Google" id="ProtNLM"/>
    </source>
</evidence>
<evidence type="ECO:0000313" key="2">
    <source>
        <dbReference type="Proteomes" id="UP000799118"/>
    </source>
</evidence>
<proteinExistence type="predicted"/>
<evidence type="ECO:0000313" key="1">
    <source>
        <dbReference type="EMBL" id="KAE9408351.1"/>
    </source>
</evidence>
<organism evidence="1 2">
    <name type="scientific">Gymnopus androsaceus JB14</name>
    <dbReference type="NCBI Taxonomy" id="1447944"/>
    <lineage>
        <taxon>Eukaryota</taxon>
        <taxon>Fungi</taxon>
        <taxon>Dikarya</taxon>
        <taxon>Basidiomycota</taxon>
        <taxon>Agaricomycotina</taxon>
        <taxon>Agaricomycetes</taxon>
        <taxon>Agaricomycetidae</taxon>
        <taxon>Agaricales</taxon>
        <taxon>Marasmiineae</taxon>
        <taxon>Omphalotaceae</taxon>
        <taxon>Gymnopus</taxon>
    </lineage>
</organism>
<dbReference type="Proteomes" id="UP000799118">
    <property type="component" value="Unassembled WGS sequence"/>
</dbReference>
<sequence>CVTGLSVRHVGERFQRSNDTIAKYFKELLNAVSSDPFYPKFVVLPASTDLPSSCLRFNPKFWPFFKDAVGAIDGTHIHCCPSLEERAAARNRK</sequence>
<name>A0A6A4ICH1_9AGAR</name>
<feature type="non-terminal residue" evidence="1">
    <location>
        <position position="93"/>
    </location>
</feature>
<reference evidence="1" key="1">
    <citation type="journal article" date="2019" name="Environ. Microbiol.">
        <title>Fungal ecological strategies reflected in gene transcription - a case study of two litter decomposers.</title>
        <authorList>
            <person name="Barbi F."/>
            <person name="Kohler A."/>
            <person name="Barry K."/>
            <person name="Baskaran P."/>
            <person name="Daum C."/>
            <person name="Fauchery L."/>
            <person name="Ihrmark K."/>
            <person name="Kuo A."/>
            <person name="LaButti K."/>
            <person name="Lipzen A."/>
            <person name="Morin E."/>
            <person name="Grigoriev I.V."/>
            <person name="Henrissat B."/>
            <person name="Lindahl B."/>
            <person name="Martin F."/>
        </authorList>
    </citation>
    <scope>NUCLEOTIDE SEQUENCE</scope>
    <source>
        <strain evidence="1">JB14</strain>
    </source>
</reference>
<accession>A0A6A4ICH1</accession>
<gene>
    <name evidence="1" type="ORF">BT96DRAFT_755271</name>
</gene>
<protein>
    <recommendedName>
        <fullName evidence="3">DDE Tnp4 domain-containing protein</fullName>
    </recommendedName>
</protein>
<dbReference type="AlphaFoldDB" id="A0A6A4ICH1"/>
<keyword evidence="2" id="KW-1185">Reference proteome</keyword>